<dbReference type="GO" id="GO:0009376">
    <property type="term" value="C:HslUV protease complex"/>
    <property type="evidence" value="ECO:0007669"/>
    <property type="project" value="InterPro"/>
</dbReference>
<evidence type="ECO:0000256" key="1">
    <source>
        <dbReference type="ARBA" id="ARBA00006053"/>
    </source>
</evidence>
<name>A0AAU9JNH0_9CILI</name>
<evidence type="ECO:0000256" key="2">
    <source>
        <dbReference type="ARBA" id="ARBA00022670"/>
    </source>
</evidence>
<dbReference type="EMBL" id="CAJZBQ010000033">
    <property type="protein sequence ID" value="CAG9323296.1"/>
    <property type="molecule type" value="Genomic_DNA"/>
</dbReference>
<gene>
    <name evidence="5" type="ORF">BSTOLATCC_MIC33196</name>
</gene>
<keyword evidence="3" id="KW-0888">Threonine protease</keyword>
<dbReference type="SUPFAM" id="SSF56235">
    <property type="entry name" value="N-terminal nucleophile aminohydrolases (Ntn hydrolases)"/>
    <property type="match status" value="1"/>
</dbReference>
<dbReference type="Proteomes" id="UP001162131">
    <property type="component" value="Unassembled WGS sequence"/>
</dbReference>
<dbReference type="GO" id="GO:0005839">
    <property type="term" value="C:proteasome core complex"/>
    <property type="evidence" value="ECO:0007669"/>
    <property type="project" value="InterPro"/>
</dbReference>
<keyword evidence="4" id="KW-0378">Hydrolase</keyword>
<accession>A0AAU9JNH0</accession>
<dbReference type="InterPro" id="IPR001353">
    <property type="entry name" value="Proteasome_sua/b"/>
</dbReference>
<dbReference type="AlphaFoldDB" id="A0AAU9JNH0"/>
<dbReference type="InterPro" id="IPR023333">
    <property type="entry name" value="Proteasome_suB-type"/>
</dbReference>
<dbReference type="PROSITE" id="PS51476">
    <property type="entry name" value="PROTEASOME_BETA_2"/>
    <property type="match status" value="1"/>
</dbReference>
<comment type="similarity">
    <text evidence="1">Belongs to the peptidase T1B family. HslV subfamily.</text>
</comment>
<keyword evidence="6" id="KW-1185">Reference proteome</keyword>
<dbReference type="Pfam" id="PF00227">
    <property type="entry name" value="Proteasome"/>
    <property type="match status" value="1"/>
</dbReference>
<reference evidence="5" key="1">
    <citation type="submission" date="2021-09" db="EMBL/GenBank/DDBJ databases">
        <authorList>
            <consortium name="AG Swart"/>
            <person name="Singh M."/>
            <person name="Singh A."/>
            <person name="Seah K."/>
            <person name="Emmerich C."/>
        </authorList>
    </citation>
    <scope>NUCLEOTIDE SEQUENCE</scope>
    <source>
        <strain evidence="5">ATCC30299</strain>
    </source>
</reference>
<dbReference type="NCBIfam" id="NF003964">
    <property type="entry name" value="PRK05456.1"/>
    <property type="match status" value="1"/>
</dbReference>
<evidence type="ECO:0000256" key="4">
    <source>
        <dbReference type="ARBA" id="ARBA00022801"/>
    </source>
</evidence>
<dbReference type="PANTHER" id="PTHR32194:SF7">
    <property type="entry name" value="ATP-DEPENDENT PROTEASE SUBUNIT HSLV"/>
    <property type="match status" value="1"/>
</dbReference>
<keyword evidence="2" id="KW-0645">Protease</keyword>
<evidence type="ECO:0000313" key="5">
    <source>
        <dbReference type="EMBL" id="CAG9323296.1"/>
    </source>
</evidence>
<dbReference type="GO" id="GO:0004298">
    <property type="term" value="F:threonine-type endopeptidase activity"/>
    <property type="evidence" value="ECO:0007669"/>
    <property type="project" value="UniProtKB-KW"/>
</dbReference>
<evidence type="ECO:0000256" key="3">
    <source>
        <dbReference type="ARBA" id="ARBA00022698"/>
    </source>
</evidence>
<comment type="caution">
    <text evidence="5">The sequence shown here is derived from an EMBL/GenBank/DDBJ whole genome shotgun (WGS) entry which is preliminary data.</text>
</comment>
<dbReference type="InterPro" id="IPR029055">
    <property type="entry name" value="Ntn_hydrolases_N"/>
</dbReference>
<dbReference type="InterPro" id="IPR022281">
    <property type="entry name" value="ATP-dep_Prtase_HsIV_su"/>
</dbReference>
<dbReference type="Gene3D" id="3.60.20.10">
    <property type="entry name" value="Glutamine Phosphoribosylpyrophosphate, subunit 1, domain 1"/>
    <property type="match status" value="1"/>
</dbReference>
<dbReference type="GO" id="GO:0051603">
    <property type="term" value="P:proteolysis involved in protein catabolic process"/>
    <property type="evidence" value="ECO:0007669"/>
    <property type="project" value="InterPro"/>
</dbReference>
<dbReference type="NCBIfam" id="TIGR03692">
    <property type="entry name" value="ATP_dep_HslV"/>
    <property type="match status" value="1"/>
</dbReference>
<sequence length="185" mass="19891">MSGKLKWVSTTILAVQRYNKAVIIGDGQVSLGNTVFKNNAKKVRKIGDNVLCGFAGNAADALTLVDRLEGQLEKYPSQTLRACVSVAKAWRTEKYLKHLEASLIVVDQNNLIELDGTGNVVEVDGGVIGIGSGGLFAVSAARALIESTTLDAEEIAEKAMKIAGDLCIFTNHNTIKEVIQWTKTE</sequence>
<dbReference type="PANTHER" id="PTHR32194">
    <property type="entry name" value="METALLOPROTEASE TLDD"/>
    <property type="match status" value="1"/>
</dbReference>
<evidence type="ECO:0000313" key="6">
    <source>
        <dbReference type="Proteomes" id="UP001162131"/>
    </source>
</evidence>
<proteinExistence type="inferred from homology"/>
<evidence type="ECO:0008006" key="7">
    <source>
        <dbReference type="Google" id="ProtNLM"/>
    </source>
</evidence>
<organism evidence="5 6">
    <name type="scientific">Blepharisma stoltei</name>
    <dbReference type="NCBI Taxonomy" id="1481888"/>
    <lineage>
        <taxon>Eukaryota</taxon>
        <taxon>Sar</taxon>
        <taxon>Alveolata</taxon>
        <taxon>Ciliophora</taxon>
        <taxon>Postciliodesmatophora</taxon>
        <taxon>Heterotrichea</taxon>
        <taxon>Heterotrichida</taxon>
        <taxon>Blepharismidae</taxon>
        <taxon>Blepharisma</taxon>
    </lineage>
</organism>
<protein>
    <recommendedName>
        <fullName evidence="7">ATP-dependent protease subunit HslV</fullName>
    </recommendedName>
</protein>